<protein>
    <submittedName>
        <fullName evidence="1">Uncharacterized protein</fullName>
    </submittedName>
</protein>
<proteinExistence type="predicted"/>
<dbReference type="EnsemblPlants" id="OB08G17110.1">
    <property type="protein sequence ID" value="OB08G17110.1"/>
    <property type="gene ID" value="OB08G17110"/>
</dbReference>
<reference evidence="1" key="1">
    <citation type="journal article" date="2013" name="Nat. Commun.">
        <title>Whole-genome sequencing of Oryza brachyantha reveals mechanisms underlying Oryza genome evolution.</title>
        <authorList>
            <person name="Chen J."/>
            <person name="Huang Q."/>
            <person name="Gao D."/>
            <person name="Wang J."/>
            <person name="Lang Y."/>
            <person name="Liu T."/>
            <person name="Li B."/>
            <person name="Bai Z."/>
            <person name="Luis Goicoechea J."/>
            <person name="Liang C."/>
            <person name="Chen C."/>
            <person name="Zhang W."/>
            <person name="Sun S."/>
            <person name="Liao Y."/>
            <person name="Zhang X."/>
            <person name="Yang L."/>
            <person name="Song C."/>
            <person name="Wang M."/>
            <person name="Shi J."/>
            <person name="Liu G."/>
            <person name="Liu J."/>
            <person name="Zhou H."/>
            <person name="Zhou W."/>
            <person name="Yu Q."/>
            <person name="An N."/>
            <person name="Chen Y."/>
            <person name="Cai Q."/>
            <person name="Wang B."/>
            <person name="Liu B."/>
            <person name="Min J."/>
            <person name="Huang Y."/>
            <person name="Wu H."/>
            <person name="Li Z."/>
            <person name="Zhang Y."/>
            <person name="Yin Y."/>
            <person name="Song W."/>
            <person name="Jiang J."/>
            <person name="Jackson S.A."/>
            <person name="Wing R.A."/>
            <person name="Wang J."/>
            <person name="Chen M."/>
        </authorList>
    </citation>
    <scope>NUCLEOTIDE SEQUENCE [LARGE SCALE GENOMIC DNA]</scope>
    <source>
        <strain evidence="1">cv. IRGC 101232</strain>
    </source>
</reference>
<evidence type="ECO:0000313" key="1">
    <source>
        <dbReference type="EnsemblPlants" id="OB08G17110.1"/>
    </source>
</evidence>
<organism evidence="1">
    <name type="scientific">Oryza brachyantha</name>
    <name type="common">malo sina</name>
    <dbReference type="NCBI Taxonomy" id="4533"/>
    <lineage>
        <taxon>Eukaryota</taxon>
        <taxon>Viridiplantae</taxon>
        <taxon>Streptophyta</taxon>
        <taxon>Embryophyta</taxon>
        <taxon>Tracheophyta</taxon>
        <taxon>Spermatophyta</taxon>
        <taxon>Magnoliopsida</taxon>
        <taxon>Liliopsida</taxon>
        <taxon>Poales</taxon>
        <taxon>Poaceae</taxon>
        <taxon>BOP clade</taxon>
        <taxon>Oryzoideae</taxon>
        <taxon>Oryzeae</taxon>
        <taxon>Oryzinae</taxon>
        <taxon>Oryza</taxon>
    </lineage>
</organism>
<keyword evidence="2" id="KW-1185">Reference proteome</keyword>
<accession>J3MRI2</accession>
<dbReference type="HOGENOM" id="CLU_2874538_0_0_1"/>
<dbReference type="AlphaFoldDB" id="J3MRI2"/>
<sequence length="64" mass="7541">FYIARRFDYTWIYLCVYIIISIKSNKLDWSHKPNMAHHRTRVPSAMTNLITPITLATPCTVSRN</sequence>
<reference evidence="1" key="2">
    <citation type="submission" date="2013-04" db="UniProtKB">
        <authorList>
            <consortium name="EnsemblPlants"/>
        </authorList>
    </citation>
    <scope>IDENTIFICATION</scope>
</reference>
<evidence type="ECO:0000313" key="2">
    <source>
        <dbReference type="Proteomes" id="UP000006038"/>
    </source>
</evidence>
<name>J3MRI2_ORYBR</name>
<dbReference type="Gramene" id="OB08G17110.1">
    <property type="protein sequence ID" value="OB08G17110.1"/>
    <property type="gene ID" value="OB08G17110"/>
</dbReference>
<dbReference type="Proteomes" id="UP000006038">
    <property type="component" value="Chromosome 8"/>
</dbReference>